<dbReference type="CDD" id="cd06503">
    <property type="entry name" value="ATP-synt_Fo_b"/>
    <property type="match status" value="1"/>
</dbReference>
<evidence type="ECO:0000256" key="10">
    <source>
        <dbReference type="ARBA" id="ARBA00025198"/>
    </source>
</evidence>
<keyword evidence="6 12" id="KW-1133">Transmembrane helix</keyword>
<evidence type="ECO:0000256" key="14">
    <source>
        <dbReference type="SAM" id="Coils"/>
    </source>
</evidence>
<dbReference type="GO" id="GO:0045259">
    <property type="term" value="C:proton-transporting ATP synthase complex"/>
    <property type="evidence" value="ECO:0007669"/>
    <property type="project" value="UniProtKB-KW"/>
</dbReference>
<evidence type="ECO:0000313" key="16">
    <source>
        <dbReference type="Proteomes" id="UP000679779"/>
    </source>
</evidence>
<feature type="transmembrane region" description="Helical" evidence="12">
    <location>
        <begin position="12"/>
        <end position="31"/>
    </location>
</feature>
<dbReference type="GO" id="GO:0046933">
    <property type="term" value="F:proton-transporting ATP synthase activity, rotational mechanism"/>
    <property type="evidence" value="ECO:0007669"/>
    <property type="project" value="UniProtKB-UniRule"/>
</dbReference>
<dbReference type="GO" id="GO:0046961">
    <property type="term" value="F:proton-transporting ATPase activity, rotational mechanism"/>
    <property type="evidence" value="ECO:0007669"/>
    <property type="project" value="TreeGrafter"/>
</dbReference>
<keyword evidence="7 12" id="KW-0406">Ion transport</keyword>
<dbReference type="GO" id="GO:0005886">
    <property type="term" value="C:plasma membrane"/>
    <property type="evidence" value="ECO:0007669"/>
    <property type="project" value="UniProtKB-SubCell"/>
</dbReference>
<keyword evidence="2 12" id="KW-0813">Transport</keyword>
<keyword evidence="12" id="KW-1003">Cell membrane</keyword>
<evidence type="ECO:0000256" key="11">
    <source>
        <dbReference type="ARBA" id="ARBA00037847"/>
    </source>
</evidence>
<keyword evidence="8 12" id="KW-0472">Membrane</keyword>
<evidence type="ECO:0000256" key="5">
    <source>
        <dbReference type="ARBA" id="ARBA00022781"/>
    </source>
</evidence>
<comment type="similarity">
    <text evidence="1 12 13">Belongs to the ATPase B chain family.</text>
</comment>
<evidence type="ECO:0000256" key="8">
    <source>
        <dbReference type="ARBA" id="ARBA00023136"/>
    </source>
</evidence>
<dbReference type="GO" id="GO:0012505">
    <property type="term" value="C:endomembrane system"/>
    <property type="evidence" value="ECO:0007669"/>
    <property type="project" value="UniProtKB-SubCell"/>
</dbReference>
<comment type="caution">
    <text evidence="15">The sequence shown here is derived from an EMBL/GenBank/DDBJ whole genome shotgun (WGS) entry which is preliminary data.</text>
</comment>
<keyword evidence="9 12" id="KW-0066">ATP synthesis</keyword>
<reference evidence="15" key="1">
    <citation type="submission" date="2021-03" db="EMBL/GenBank/DDBJ databases">
        <title>Antimicrobial resistance genes in bacteria isolated from Japanese honey, and their potential for conferring macrolide and lincosamide resistance in the American foulbrood pathogen Paenibacillus larvae.</title>
        <authorList>
            <person name="Okamoto M."/>
            <person name="Kumagai M."/>
            <person name="Kanamori H."/>
            <person name="Takamatsu D."/>
        </authorList>
    </citation>
    <scope>NUCLEOTIDE SEQUENCE</scope>
    <source>
        <strain evidence="15">J2TS6</strain>
    </source>
</reference>
<proteinExistence type="inferred from homology"/>
<evidence type="ECO:0000256" key="3">
    <source>
        <dbReference type="ARBA" id="ARBA00022547"/>
    </source>
</evidence>
<evidence type="ECO:0000256" key="12">
    <source>
        <dbReference type="HAMAP-Rule" id="MF_01398"/>
    </source>
</evidence>
<sequence length="146" mass="16803">MNFFSVTSLPSAVMAFIAFLILYLLLSKYAFGPLYRVMEQREARTKEQLDSADRLREEMQRLEADRKAVLQAAVENANDAVRHTIRESMAQAEQVIKEAKEESNRHVEEALAELEAEKRRAMEAIQGETQDLSSRIVKKLIPERIH</sequence>
<feature type="coiled-coil region" evidence="14">
    <location>
        <begin position="38"/>
        <end position="131"/>
    </location>
</feature>
<comment type="function">
    <text evidence="12">Component of the F(0) channel, it forms part of the peripheral stalk, linking F(1) to F(0).</text>
</comment>
<dbReference type="AlphaFoldDB" id="A0A919XGD0"/>
<accession>A0A919XGD0</accession>
<evidence type="ECO:0000256" key="4">
    <source>
        <dbReference type="ARBA" id="ARBA00022692"/>
    </source>
</evidence>
<comment type="subunit">
    <text evidence="12">F-type ATPases have 2 components, F(1) - the catalytic core - and F(0) - the membrane proton channel. F(1) has five subunits: alpha(3), beta(3), gamma(1), delta(1), epsilon(1). F(0) has three main subunits: a(1), b(2) and c(10-14). The alpha and beta chains form an alternating ring which encloses part of the gamma chain. F(1) is attached to F(0) by a central stalk formed by the gamma and epsilon chains, while a peripheral stalk is formed by the delta and b chains.</text>
</comment>
<evidence type="ECO:0000256" key="13">
    <source>
        <dbReference type="RuleBase" id="RU003848"/>
    </source>
</evidence>
<evidence type="ECO:0000256" key="6">
    <source>
        <dbReference type="ARBA" id="ARBA00022989"/>
    </source>
</evidence>
<name>A0A919XGD0_9BACL</name>
<dbReference type="NCBIfam" id="TIGR01144">
    <property type="entry name" value="ATP_synt_b"/>
    <property type="match status" value="1"/>
</dbReference>
<comment type="function">
    <text evidence="10 12">F(1)F(0) ATP synthase produces ATP from ADP in the presence of a proton or sodium gradient. F-type ATPases consist of two structural domains, F(1) containing the extramembraneous catalytic core and F(0) containing the membrane proton channel, linked together by a central stalk and a peripheral stalk. During catalysis, ATP synthesis in the catalytic domain of F(1) is coupled via a rotary mechanism of the central stalk subunits to proton translocation.</text>
</comment>
<dbReference type="RefSeq" id="WP_212958029.1">
    <property type="nucleotide sequence ID" value="NZ_BORQ01000004.1"/>
</dbReference>
<dbReference type="Gene3D" id="1.10.287.500">
    <property type="entry name" value="Helix hairpin bin"/>
    <property type="match status" value="1"/>
</dbReference>
<dbReference type="InterPro" id="IPR005864">
    <property type="entry name" value="ATP_synth_F0_bsu_bac"/>
</dbReference>
<dbReference type="InterPro" id="IPR050059">
    <property type="entry name" value="ATP_synthase_B_chain"/>
</dbReference>
<dbReference type="InterPro" id="IPR002146">
    <property type="entry name" value="ATP_synth_b/b'su_bac/chlpt"/>
</dbReference>
<comment type="subcellular location">
    <subcellularLocation>
        <location evidence="12">Cell membrane</location>
        <topology evidence="12">Single-pass membrane protein</topology>
    </subcellularLocation>
    <subcellularLocation>
        <location evidence="11">Endomembrane system</location>
        <topology evidence="11">Single-pass membrane protein</topology>
    </subcellularLocation>
</comment>
<keyword evidence="3 12" id="KW-0138">CF(0)</keyword>
<dbReference type="Proteomes" id="UP000679779">
    <property type="component" value="Unassembled WGS sequence"/>
</dbReference>
<keyword evidence="5 12" id="KW-0375">Hydrogen ion transport</keyword>
<evidence type="ECO:0000256" key="7">
    <source>
        <dbReference type="ARBA" id="ARBA00023065"/>
    </source>
</evidence>
<protein>
    <recommendedName>
        <fullName evidence="12">ATP synthase subunit b</fullName>
    </recommendedName>
    <alternativeName>
        <fullName evidence="12">ATP synthase F(0) sector subunit b</fullName>
    </alternativeName>
    <alternativeName>
        <fullName evidence="12">ATPase subunit I</fullName>
    </alternativeName>
    <alternativeName>
        <fullName evidence="12">F-type ATPase subunit b</fullName>
        <shortName evidence="12">F-ATPase subunit b</shortName>
    </alternativeName>
</protein>
<gene>
    <name evidence="12" type="primary">atpF</name>
    <name evidence="15" type="ORF">J2TS6_34680</name>
</gene>
<evidence type="ECO:0000313" key="15">
    <source>
        <dbReference type="EMBL" id="GIO32327.1"/>
    </source>
</evidence>
<evidence type="ECO:0000256" key="1">
    <source>
        <dbReference type="ARBA" id="ARBA00005513"/>
    </source>
</evidence>
<dbReference type="HAMAP" id="MF_01398">
    <property type="entry name" value="ATP_synth_b_bprime"/>
    <property type="match status" value="1"/>
</dbReference>
<evidence type="ECO:0000256" key="9">
    <source>
        <dbReference type="ARBA" id="ARBA00023310"/>
    </source>
</evidence>
<keyword evidence="4 12" id="KW-0812">Transmembrane</keyword>
<dbReference type="PANTHER" id="PTHR33445">
    <property type="entry name" value="ATP SYNTHASE SUBUNIT B', CHLOROPLASTIC"/>
    <property type="match status" value="1"/>
</dbReference>
<dbReference type="Pfam" id="PF00430">
    <property type="entry name" value="ATP-synt_B"/>
    <property type="match status" value="1"/>
</dbReference>
<keyword evidence="16" id="KW-1185">Reference proteome</keyword>
<dbReference type="PANTHER" id="PTHR33445:SF2">
    <property type="entry name" value="ATP SYNTHASE SUBUNIT B', CHLOROPLASTIC"/>
    <property type="match status" value="1"/>
</dbReference>
<keyword evidence="14" id="KW-0175">Coiled coil</keyword>
<dbReference type="EMBL" id="BORQ01000004">
    <property type="protein sequence ID" value="GIO32327.1"/>
    <property type="molecule type" value="Genomic_DNA"/>
</dbReference>
<evidence type="ECO:0000256" key="2">
    <source>
        <dbReference type="ARBA" id="ARBA00022448"/>
    </source>
</evidence>
<organism evidence="15 16">
    <name type="scientific">Paenibacillus albilobatus</name>
    <dbReference type="NCBI Taxonomy" id="2716884"/>
    <lineage>
        <taxon>Bacteria</taxon>
        <taxon>Bacillati</taxon>
        <taxon>Bacillota</taxon>
        <taxon>Bacilli</taxon>
        <taxon>Bacillales</taxon>
        <taxon>Paenibacillaceae</taxon>
        <taxon>Paenibacillus</taxon>
    </lineage>
</organism>